<organism evidence="2 3">
    <name type="scientific">Pseudomonas endophytica</name>
    <dbReference type="NCBI Taxonomy" id="1563157"/>
    <lineage>
        <taxon>Bacteria</taxon>
        <taxon>Pseudomonadati</taxon>
        <taxon>Pseudomonadota</taxon>
        <taxon>Gammaproteobacteria</taxon>
        <taxon>Pseudomonadales</taxon>
        <taxon>Pseudomonadaceae</taxon>
        <taxon>Pseudomonas</taxon>
    </lineage>
</organism>
<dbReference type="Proteomes" id="UP000050342">
    <property type="component" value="Unassembled WGS sequence"/>
</dbReference>
<evidence type="ECO:0000256" key="1">
    <source>
        <dbReference type="SAM" id="MobiDB-lite"/>
    </source>
</evidence>
<dbReference type="EMBL" id="LLWH01000068">
    <property type="protein sequence ID" value="KQB54529.1"/>
    <property type="molecule type" value="Genomic_DNA"/>
</dbReference>
<dbReference type="RefSeq" id="WP_055102025.1">
    <property type="nucleotide sequence ID" value="NZ_LLWH01000068.1"/>
</dbReference>
<sequence length="323" mass="35346">MPTVFYTYDPLNRLIQTAGIQRFYNRSRMTTEIQGVVQRSVFQVGDHLLAEGGAGVSNLLATDLQRSVLHTVNPDKIQPMAYNVYGHRPAESGLSSVLGFNGERAEPVTGHYVLGNGYRAFNPVLMRFNSPDSWSPFGKGGVNSYAYCNGNPLLRTDPTGHFVKALITVLVRRAGRFLFEFMDHPLETIARACPKLLYMVGGAAIDRGIDIGGAEGRKAVAIGVATIAIGNSIDDYLNSMPPFFLRHGAQLEHQLDQMGTQAQAAHDELTRALNTIDAQRVEIGELRARGAISPPLYRDSHHLFGPTPASTRGNAGRIRRQST</sequence>
<dbReference type="OrthoDB" id="5905222at2"/>
<gene>
    <name evidence="2" type="ORF">AQS70_07030</name>
</gene>
<comment type="caution">
    <text evidence="2">The sequence shown here is derived from an EMBL/GenBank/DDBJ whole genome shotgun (WGS) entry which is preliminary data.</text>
</comment>
<evidence type="ECO:0000313" key="2">
    <source>
        <dbReference type="EMBL" id="KQB54529.1"/>
    </source>
</evidence>
<dbReference type="NCBIfam" id="TIGR03696">
    <property type="entry name" value="Rhs_assc_core"/>
    <property type="match status" value="1"/>
</dbReference>
<feature type="region of interest" description="Disordered" evidence="1">
    <location>
        <begin position="297"/>
        <end position="323"/>
    </location>
</feature>
<evidence type="ECO:0000313" key="3">
    <source>
        <dbReference type="Proteomes" id="UP000050342"/>
    </source>
</evidence>
<dbReference type="Gene3D" id="2.180.10.10">
    <property type="entry name" value="RHS repeat-associated core"/>
    <property type="match status" value="1"/>
</dbReference>
<name>A0A0Q0T329_9PSED</name>
<protein>
    <recommendedName>
        <fullName evidence="4">RHS repeat-associated core domain-containing protein</fullName>
    </recommendedName>
</protein>
<reference evidence="2 3" key="1">
    <citation type="submission" date="2015-10" db="EMBL/GenBank/DDBJ databases">
        <title>Pseudomonas helleri sp. nov. and Pseudomonas weihenstephanensis sp. nov., isolated from raw cows milk.</title>
        <authorList>
            <person name="Von Neubeck M."/>
            <person name="Huptas C."/>
            <person name="Wenning M."/>
            <person name="Scherer S."/>
        </authorList>
    </citation>
    <scope>NUCLEOTIDE SEQUENCE [LARGE SCALE GENOMIC DNA]</scope>
    <source>
        <strain evidence="2 3">BSTT44</strain>
    </source>
</reference>
<keyword evidence="3" id="KW-1185">Reference proteome</keyword>
<dbReference type="InterPro" id="IPR022385">
    <property type="entry name" value="Rhs_assc_core"/>
</dbReference>
<evidence type="ECO:0008006" key="4">
    <source>
        <dbReference type="Google" id="ProtNLM"/>
    </source>
</evidence>
<dbReference type="SUPFAM" id="SSF56399">
    <property type="entry name" value="ADP-ribosylation"/>
    <property type="match status" value="1"/>
</dbReference>
<proteinExistence type="predicted"/>
<accession>A0A0Q0T329</accession>
<dbReference type="STRING" id="1563157.AQS70_07030"/>
<dbReference type="AlphaFoldDB" id="A0A0Q0T329"/>